<keyword evidence="7" id="KW-0808">Transferase</keyword>
<gene>
    <name evidence="7" type="ORF">N825_03440</name>
</gene>
<dbReference type="AlphaFoldDB" id="W9H8C3"/>
<evidence type="ECO:0000313" key="7">
    <source>
        <dbReference type="EMBL" id="EWY40048.1"/>
    </source>
</evidence>
<name>W9H8C3_9PROT</name>
<reference evidence="7 8" key="1">
    <citation type="submission" date="2013-08" db="EMBL/GenBank/DDBJ databases">
        <title>The genome sequence of Skermanella stibiiresistens.</title>
        <authorList>
            <person name="Zhu W."/>
            <person name="Wang G."/>
        </authorList>
    </citation>
    <scope>NUCLEOTIDE SEQUENCE [LARGE SCALE GENOMIC DNA]</scope>
    <source>
        <strain evidence="7 8">SB22</strain>
    </source>
</reference>
<dbReference type="GO" id="GO:0006487">
    <property type="term" value="P:protein N-linked glycosylation"/>
    <property type="evidence" value="ECO:0007669"/>
    <property type="project" value="TreeGrafter"/>
</dbReference>
<protein>
    <recommendedName>
        <fullName evidence="3">Glutamine--fructose-6-phosphate aminotransferase [isomerizing]</fullName>
        <ecNumber evidence="2">2.6.1.16</ecNumber>
    </recommendedName>
</protein>
<evidence type="ECO:0000256" key="4">
    <source>
        <dbReference type="ARBA" id="ARBA00022576"/>
    </source>
</evidence>
<dbReference type="PANTHER" id="PTHR10937">
    <property type="entry name" value="GLUCOSAMINE--FRUCTOSE-6-PHOSPHATE AMINOTRANSFERASE, ISOMERIZING"/>
    <property type="match status" value="1"/>
</dbReference>
<sequence length="336" mass="34536">MPYRDGVALQPKSLDTSRGIVTAALDKADLKAFKPGATIAVAGIGASLYAAQAATAQMRLQGLRAMAFPGTELYDPRIDVADVYVALSASGRSVEPAKAMEARPNAVTFGIAKAADTPLAKVVKTMIGTGSGADSGPNTTSYVGSLQALGLLADRIGTPSGADWTALPGKVEEVLALVVEPVRRAADLLTGRTSIDCVGAGLAFGTAGYAALLIREAVRAPAQNWDTLNFLHGPMEPNDGGTSVLLFGDGREVPLARDLAGFGIPTVLVTSRTDLKDAANLVVITVPALGTGLPDAILQALPAQLLTADMSEAVGLPVCEFRYRQTDTKLAVPAAA</sequence>
<dbReference type="EC" id="2.6.1.16" evidence="2"/>
<dbReference type="GO" id="GO:0097367">
    <property type="term" value="F:carbohydrate derivative binding"/>
    <property type="evidence" value="ECO:0007669"/>
    <property type="project" value="InterPro"/>
</dbReference>
<dbReference type="STRING" id="1385369.N825_03440"/>
<dbReference type="Gene3D" id="3.40.50.10490">
    <property type="entry name" value="Glucose-6-phosphate isomerase like protein, domain 1"/>
    <property type="match status" value="2"/>
</dbReference>
<evidence type="ECO:0000313" key="8">
    <source>
        <dbReference type="Proteomes" id="UP000019486"/>
    </source>
</evidence>
<dbReference type="InterPro" id="IPR046348">
    <property type="entry name" value="SIS_dom_sf"/>
</dbReference>
<proteinExistence type="predicted"/>
<dbReference type="EMBL" id="AVFL01000009">
    <property type="protein sequence ID" value="EWY40048.1"/>
    <property type="molecule type" value="Genomic_DNA"/>
</dbReference>
<keyword evidence="8" id="KW-1185">Reference proteome</keyword>
<comment type="caution">
    <text evidence="7">The sequence shown here is derived from an EMBL/GenBank/DDBJ whole genome shotgun (WGS) entry which is preliminary data.</text>
</comment>
<accession>W9H8C3</accession>
<dbReference type="PROSITE" id="PS51464">
    <property type="entry name" value="SIS"/>
    <property type="match status" value="1"/>
</dbReference>
<comment type="catalytic activity">
    <reaction evidence="1">
        <text>D-fructose 6-phosphate + L-glutamine = D-glucosamine 6-phosphate + L-glutamate</text>
        <dbReference type="Rhea" id="RHEA:13237"/>
        <dbReference type="ChEBI" id="CHEBI:29985"/>
        <dbReference type="ChEBI" id="CHEBI:58359"/>
        <dbReference type="ChEBI" id="CHEBI:58725"/>
        <dbReference type="ChEBI" id="CHEBI:61527"/>
        <dbReference type="EC" id="2.6.1.16"/>
    </reaction>
</comment>
<dbReference type="SUPFAM" id="SSF53697">
    <property type="entry name" value="SIS domain"/>
    <property type="match status" value="1"/>
</dbReference>
<dbReference type="GO" id="GO:0004360">
    <property type="term" value="F:glutamine-fructose-6-phosphate transaminase (isomerizing) activity"/>
    <property type="evidence" value="ECO:0007669"/>
    <property type="project" value="UniProtKB-EC"/>
</dbReference>
<dbReference type="Proteomes" id="UP000019486">
    <property type="component" value="Unassembled WGS sequence"/>
</dbReference>
<keyword evidence="5" id="KW-0315">Glutamine amidotransferase</keyword>
<evidence type="ECO:0000256" key="1">
    <source>
        <dbReference type="ARBA" id="ARBA00001031"/>
    </source>
</evidence>
<dbReference type="PANTHER" id="PTHR10937:SF0">
    <property type="entry name" value="GLUTAMINE--FRUCTOSE-6-PHOSPHATE TRANSAMINASE (ISOMERIZING)"/>
    <property type="match status" value="1"/>
</dbReference>
<organism evidence="7 8">
    <name type="scientific">Skermanella stibiiresistens SB22</name>
    <dbReference type="NCBI Taxonomy" id="1385369"/>
    <lineage>
        <taxon>Bacteria</taxon>
        <taxon>Pseudomonadati</taxon>
        <taxon>Pseudomonadota</taxon>
        <taxon>Alphaproteobacteria</taxon>
        <taxon>Rhodospirillales</taxon>
        <taxon>Azospirillaceae</taxon>
        <taxon>Skermanella</taxon>
    </lineage>
</organism>
<dbReference type="InterPro" id="IPR001347">
    <property type="entry name" value="SIS_dom"/>
</dbReference>
<dbReference type="GO" id="GO:0005829">
    <property type="term" value="C:cytosol"/>
    <property type="evidence" value="ECO:0007669"/>
    <property type="project" value="TreeGrafter"/>
</dbReference>
<dbReference type="PATRIC" id="fig|1385369.3.peg.2930"/>
<evidence type="ECO:0000259" key="6">
    <source>
        <dbReference type="PROSITE" id="PS51464"/>
    </source>
</evidence>
<dbReference type="GO" id="GO:0006002">
    <property type="term" value="P:fructose 6-phosphate metabolic process"/>
    <property type="evidence" value="ECO:0007669"/>
    <property type="project" value="TreeGrafter"/>
</dbReference>
<keyword evidence="4 7" id="KW-0032">Aminotransferase</keyword>
<dbReference type="GO" id="GO:0006047">
    <property type="term" value="P:UDP-N-acetylglucosamine metabolic process"/>
    <property type="evidence" value="ECO:0007669"/>
    <property type="project" value="TreeGrafter"/>
</dbReference>
<evidence type="ECO:0000256" key="2">
    <source>
        <dbReference type="ARBA" id="ARBA00012916"/>
    </source>
</evidence>
<feature type="domain" description="SIS" evidence="6">
    <location>
        <begin position="29"/>
        <end position="162"/>
    </location>
</feature>
<evidence type="ECO:0000256" key="5">
    <source>
        <dbReference type="ARBA" id="ARBA00022962"/>
    </source>
</evidence>
<evidence type="ECO:0000256" key="3">
    <source>
        <dbReference type="ARBA" id="ARBA00016090"/>
    </source>
</evidence>